<dbReference type="AlphaFoldDB" id="A0A8H3EQJ0"/>
<evidence type="ECO:0000256" key="1">
    <source>
        <dbReference type="SAM" id="MobiDB-lite"/>
    </source>
</evidence>
<dbReference type="InterPro" id="IPR011009">
    <property type="entry name" value="Kinase-like_dom_sf"/>
</dbReference>
<organism evidence="3 4">
    <name type="scientific">Heterodermia speciosa</name>
    <dbReference type="NCBI Taxonomy" id="116794"/>
    <lineage>
        <taxon>Eukaryota</taxon>
        <taxon>Fungi</taxon>
        <taxon>Dikarya</taxon>
        <taxon>Ascomycota</taxon>
        <taxon>Pezizomycotina</taxon>
        <taxon>Lecanoromycetes</taxon>
        <taxon>OSLEUM clade</taxon>
        <taxon>Lecanoromycetidae</taxon>
        <taxon>Caliciales</taxon>
        <taxon>Physciaceae</taxon>
        <taxon>Heterodermia</taxon>
    </lineage>
</organism>
<dbReference type="Gene3D" id="3.30.200.20">
    <property type="entry name" value="Phosphorylase Kinase, domain 1"/>
    <property type="match status" value="1"/>
</dbReference>
<dbReference type="Proteomes" id="UP000664521">
    <property type="component" value="Unassembled WGS sequence"/>
</dbReference>
<dbReference type="SUPFAM" id="SSF56112">
    <property type="entry name" value="Protein kinase-like (PK-like)"/>
    <property type="match status" value="1"/>
</dbReference>
<keyword evidence="4" id="KW-1185">Reference proteome</keyword>
<dbReference type="InterPro" id="IPR016024">
    <property type="entry name" value="ARM-type_fold"/>
</dbReference>
<dbReference type="InterPro" id="IPR011989">
    <property type="entry name" value="ARM-like"/>
</dbReference>
<evidence type="ECO:0000259" key="2">
    <source>
        <dbReference type="PROSITE" id="PS50011"/>
    </source>
</evidence>
<dbReference type="GO" id="GO:0005524">
    <property type="term" value="F:ATP binding"/>
    <property type="evidence" value="ECO:0007669"/>
    <property type="project" value="InterPro"/>
</dbReference>
<dbReference type="SMART" id="SM00220">
    <property type="entry name" value="S_TKc"/>
    <property type="match status" value="1"/>
</dbReference>
<feature type="region of interest" description="Disordered" evidence="1">
    <location>
        <begin position="660"/>
        <end position="682"/>
    </location>
</feature>
<protein>
    <recommendedName>
        <fullName evidence="2">Protein kinase domain-containing protein</fullName>
    </recommendedName>
</protein>
<name>A0A8H3EQJ0_9LECA</name>
<reference evidence="3" key="1">
    <citation type="submission" date="2021-03" db="EMBL/GenBank/DDBJ databases">
        <authorList>
            <person name="Tagirdzhanova G."/>
        </authorList>
    </citation>
    <scope>NUCLEOTIDE SEQUENCE</scope>
</reference>
<dbReference type="InterPro" id="IPR051177">
    <property type="entry name" value="CIK-Related_Protein"/>
</dbReference>
<dbReference type="OrthoDB" id="79687at2759"/>
<proteinExistence type="predicted"/>
<dbReference type="PANTHER" id="PTHR12984:SF6">
    <property type="entry name" value="SCY1-LIKE PROTEIN 2"/>
    <property type="match status" value="1"/>
</dbReference>
<dbReference type="EMBL" id="CAJPDS010000009">
    <property type="protein sequence ID" value="CAF9910849.1"/>
    <property type="molecule type" value="Genomic_DNA"/>
</dbReference>
<dbReference type="InterPro" id="IPR000719">
    <property type="entry name" value="Prot_kinase_dom"/>
</dbReference>
<dbReference type="Gene3D" id="1.25.10.10">
    <property type="entry name" value="Leucine-rich Repeat Variant"/>
    <property type="match status" value="1"/>
</dbReference>
<dbReference type="Gene3D" id="1.10.510.10">
    <property type="entry name" value="Transferase(Phosphotransferase) domain 1"/>
    <property type="match status" value="1"/>
</dbReference>
<feature type="domain" description="Protein kinase" evidence="2">
    <location>
        <begin position="1"/>
        <end position="350"/>
    </location>
</feature>
<feature type="compositionally biased region" description="Polar residues" evidence="1">
    <location>
        <begin position="864"/>
        <end position="892"/>
    </location>
</feature>
<dbReference type="Pfam" id="PF00069">
    <property type="entry name" value="Pkinase"/>
    <property type="match status" value="1"/>
</dbReference>
<feature type="compositionally biased region" description="Polar residues" evidence="1">
    <location>
        <begin position="823"/>
        <end position="842"/>
    </location>
</feature>
<accession>A0A8H3EQJ0</accession>
<evidence type="ECO:0000313" key="3">
    <source>
        <dbReference type="EMBL" id="CAF9910849.1"/>
    </source>
</evidence>
<dbReference type="SUPFAM" id="SSF48371">
    <property type="entry name" value="ARM repeat"/>
    <property type="match status" value="1"/>
</dbReference>
<feature type="compositionally biased region" description="Polar residues" evidence="1">
    <location>
        <begin position="664"/>
        <end position="682"/>
    </location>
</feature>
<dbReference type="GO" id="GO:0004672">
    <property type="term" value="F:protein kinase activity"/>
    <property type="evidence" value="ECO:0007669"/>
    <property type="project" value="InterPro"/>
</dbReference>
<gene>
    <name evidence="3" type="ORF">HETSPECPRED_010206</name>
</gene>
<sequence length="909" mass="98351">MFSSALKSFQSNISANYSIASQPTSISGAWKVFDGKKKSSGKAVSIFVFERKSLDPNSGSLGGVRSGGSQLRKLHDEVIARIKKECSLLARLRHPCILELAEPIEDTRSGGLMFATEPVTASLAGLLQDKDEQERAGGVAGRPSRYVVEEADGQRRRRELEIDELEIQKGLLQIAQGLEFLHESAGLVHGNLTPEAIYVNVKSDWKIAGLAFAGPPDNSNSQNNLSPISLSEVLYHEPRLPRSLQLNLDYTSPDFAMDSNISPSADMFSLGLLLLSLYNSPHTSPLTTNSNLSSYKKIFSSSSSVPSPSNNFLSSRPLPKDLLSSVLPRLITRRPAQRMNAREFQQSQFFDNILVSSIRFLDTLPAKTPNEKSQFMRGLPRILNDFPKSVLDKKVLPALLEETKDRELLFLILQNVFKIIKILPSAKRALPDKVIPRLRDVFLTSNGKAGQSERDTAKEPGLVVVLENIEVIAENCSGKEFKEDILPILQIGLESPTHSVVDKSLGCLPTILKVLDFSTIKNELFPVIAAVFSKTSSLGIKIRGLEAFVILCGGSPEGKSELSDSSKTSNSTILDKYTVQEKIVPLLKVMKTKEPAVMMAALAVFKEIGKIADADFLAIDVLPILWSFSLGPLLNLQQFQEFIALINSLSSKIEQEQTRKLRDLSSSNARGPSTNSNGNDLMNMDSTSAAFGANGTDDVGESDFERLVLGRGGGPDGASTDMLGQTLRPQPQRAQSTQAQAPVFSWSTPTISPVPTSSNVSSGFLNPGSRAITPDQTLSSFATLNPVPVAAAKPSLPTMNGLNAFTPAQPTFPSMSNWGSMGTAGQMNSAQSTTLQPQSNFSIGPPPQATNPFSAFTIAPPPTQNQRTNSQPQYGVGLGSNSSLGHASTRQTQPQPQPKKGLEAYESLI</sequence>
<evidence type="ECO:0000313" key="4">
    <source>
        <dbReference type="Proteomes" id="UP000664521"/>
    </source>
</evidence>
<comment type="caution">
    <text evidence="3">The sequence shown here is derived from an EMBL/GenBank/DDBJ whole genome shotgun (WGS) entry which is preliminary data.</text>
</comment>
<feature type="region of interest" description="Disordered" evidence="1">
    <location>
        <begin position="823"/>
        <end position="909"/>
    </location>
</feature>
<dbReference type="PANTHER" id="PTHR12984">
    <property type="entry name" value="SCY1-RELATED S/T PROTEIN KINASE-LIKE"/>
    <property type="match status" value="1"/>
</dbReference>
<dbReference type="PROSITE" id="PS50011">
    <property type="entry name" value="PROTEIN_KINASE_DOM"/>
    <property type="match status" value="1"/>
</dbReference>